<evidence type="ECO:0000256" key="2">
    <source>
        <dbReference type="SAM" id="MobiDB-lite"/>
    </source>
</evidence>
<dbReference type="EMBL" id="JANTQA010000012">
    <property type="protein sequence ID" value="KAJ3450605.1"/>
    <property type="molecule type" value="Genomic_DNA"/>
</dbReference>
<name>A0AAV8AAE2_9EUKA</name>
<evidence type="ECO:0000313" key="4">
    <source>
        <dbReference type="Proteomes" id="UP001146793"/>
    </source>
</evidence>
<accession>A0AAV8AAE2</accession>
<proteinExistence type="predicted"/>
<reference evidence="3" key="1">
    <citation type="submission" date="2022-08" db="EMBL/GenBank/DDBJ databases">
        <title>Novel sulphate-reducing endosymbionts in the free-living metamonad Anaeramoeba.</title>
        <authorList>
            <person name="Jerlstrom-Hultqvist J."/>
            <person name="Cepicka I."/>
            <person name="Gallot-Lavallee L."/>
            <person name="Salas-Leiva D."/>
            <person name="Curtis B.A."/>
            <person name="Zahonova K."/>
            <person name="Pipaliya S."/>
            <person name="Dacks J."/>
            <person name="Roger A.J."/>
        </authorList>
    </citation>
    <scope>NUCLEOTIDE SEQUENCE</scope>
    <source>
        <strain evidence="3">Busselton2</strain>
    </source>
</reference>
<feature type="region of interest" description="Disordered" evidence="2">
    <location>
        <begin position="161"/>
        <end position="227"/>
    </location>
</feature>
<dbReference type="Proteomes" id="UP001146793">
    <property type="component" value="Unassembled WGS sequence"/>
</dbReference>
<feature type="compositionally biased region" description="Basic residues" evidence="2">
    <location>
        <begin position="168"/>
        <end position="179"/>
    </location>
</feature>
<evidence type="ECO:0000256" key="1">
    <source>
        <dbReference type="SAM" id="Coils"/>
    </source>
</evidence>
<protein>
    <submittedName>
        <fullName evidence="3">Uncharacterized protein</fullName>
    </submittedName>
</protein>
<organism evidence="3 4">
    <name type="scientific">Anaeramoeba flamelloides</name>
    <dbReference type="NCBI Taxonomy" id="1746091"/>
    <lineage>
        <taxon>Eukaryota</taxon>
        <taxon>Metamonada</taxon>
        <taxon>Anaeramoebidae</taxon>
        <taxon>Anaeramoeba</taxon>
    </lineage>
</organism>
<sequence length="250" mass="29896">MDFIEQETNTNYSDFFQNMQYNGFVNSFDEECFDQKFSNDFLSEDLLNDFETEFNGSLTSSLNGNLQNNLKGNIQNLHPLYEEEEEEEEDIGLEQSQLIQARLENFQLKQSLEELQDEIQLTKFELEKESVLMKQTKKKFHNAKTMYNNLIKQQQLRNYQLQTEPQQKKKKSNVYKKKQKDPTHARNNKRKHTKKRNYKKQCQQKNKNESTVLKHKRKTQEPQQKFLDKSNFNLFVSQLKNLQQATVGEN</sequence>
<dbReference type="AlphaFoldDB" id="A0AAV8AAE2"/>
<feature type="compositionally biased region" description="Basic residues" evidence="2">
    <location>
        <begin position="186"/>
        <end position="199"/>
    </location>
</feature>
<gene>
    <name evidence="3" type="ORF">M0812_06789</name>
</gene>
<keyword evidence="1" id="KW-0175">Coiled coil</keyword>
<comment type="caution">
    <text evidence="3">The sequence shown here is derived from an EMBL/GenBank/DDBJ whole genome shotgun (WGS) entry which is preliminary data.</text>
</comment>
<evidence type="ECO:0000313" key="3">
    <source>
        <dbReference type="EMBL" id="KAJ3450605.1"/>
    </source>
</evidence>
<feature type="coiled-coil region" evidence="1">
    <location>
        <begin position="98"/>
        <end position="132"/>
    </location>
</feature>